<evidence type="ECO:0000259" key="1">
    <source>
        <dbReference type="Pfam" id="PF03992"/>
    </source>
</evidence>
<reference evidence="2" key="1">
    <citation type="submission" date="2020-02" db="EMBL/GenBank/DDBJ databases">
        <authorList>
            <person name="Meier V. D."/>
        </authorList>
    </citation>
    <scope>NUCLEOTIDE SEQUENCE</scope>
    <source>
        <strain evidence="2">AVDCRST_MAG02</strain>
    </source>
</reference>
<gene>
    <name evidence="2" type="ORF">AVDCRST_MAG02-2283</name>
</gene>
<proteinExistence type="predicted"/>
<protein>
    <submittedName>
        <fullName evidence="2">Hemoglobin-like protein HbO</fullName>
    </submittedName>
</protein>
<feature type="domain" description="ABM" evidence="1">
    <location>
        <begin position="1"/>
        <end position="76"/>
    </location>
</feature>
<accession>A0A6J4RBJ2</accession>
<dbReference type="InterPro" id="IPR011008">
    <property type="entry name" value="Dimeric_a/b-barrel"/>
</dbReference>
<sequence>MIVEYIRYSIPEARRADFERAYGEAAAVLDDSGHCLSYEVSRGVEEPANYVVRIEWDSIEGHEQGFRKSPGFSAFLASVRPFFGDIEEMRHYEATPVRSA</sequence>
<evidence type="ECO:0000313" key="2">
    <source>
        <dbReference type="EMBL" id="CAA9461034.1"/>
    </source>
</evidence>
<dbReference type="Pfam" id="PF03992">
    <property type="entry name" value="ABM"/>
    <property type="match status" value="1"/>
</dbReference>
<dbReference type="AlphaFoldDB" id="A0A6J4RBJ2"/>
<organism evidence="2">
    <name type="scientific">uncultured Rubrobacteraceae bacterium</name>
    <dbReference type="NCBI Taxonomy" id="349277"/>
    <lineage>
        <taxon>Bacteria</taxon>
        <taxon>Bacillati</taxon>
        <taxon>Actinomycetota</taxon>
        <taxon>Rubrobacteria</taxon>
        <taxon>Rubrobacterales</taxon>
        <taxon>Rubrobacteraceae</taxon>
        <taxon>environmental samples</taxon>
    </lineage>
</organism>
<name>A0A6J4RBJ2_9ACTN</name>
<dbReference type="EMBL" id="CADCVH010000078">
    <property type="protein sequence ID" value="CAA9461034.1"/>
    <property type="molecule type" value="Genomic_DNA"/>
</dbReference>
<dbReference type="SUPFAM" id="SSF54909">
    <property type="entry name" value="Dimeric alpha+beta barrel"/>
    <property type="match status" value="1"/>
</dbReference>
<dbReference type="Gene3D" id="3.30.70.100">
    <property type="match status" value="1"/>
</dbReference>
<dbReference type="InterPro" id="IPR007138">
    <property type="entry name" value="ABM_dom"/>
</dbReference>